<dbReference type="EMBL" id="JASBWV010000045">
    <property type="protein sequence ID" value="KAJ9115333.1"/>
    <property type="molecule type" value="Genomic_DNA"/>
</dbReference>
<evidence type="ECO:0000313" key="1">
    <source>
        <dbReference type="EMBL" id="KAJ9115333.1"/>
    </source>
</evidence>
<evidence type="ECO:0000313" key="2">
    <source>
        <dbReference type="Proteomes" id="UP001234202"/>
    </source>
</evidence>
<proteinExistence type="predicted"/>
<protein>
    <submittedName>
        <fullName evidence="1">Uncharacterized protein</fullName>
    </submittedName>
</protein>
<comment type="caution">
    <text evidence="1">The sequence shown here is derived from an EMBL/GenBank/DDBJ whole genome shotgun (WGS) entry which is preliminary data.</text>
</comment>
<organism evidence="1 2">
    <name type="scientific">Naganishia onofrii</name>
    <dbReference type="NCBI Taxonomy" id="1851511"/>
    <lineage>
        <taxon>Eukaryota</taxon>
        <taxon>Fungi</taxon>
        <taxon>Dikarya</taxon>
        <taxon>Basidiomycota</taxon>
        <taxon>Agaricomycotina</taxon>
        <taxon>Tremellomycetes</taxon>
        <taxon>Filobasidiales</taxon>
        <taxon>Filobasidiaceae</taxon>
        <taxon>Naganishia</taxon>
    </lineage>
</organism>
<sequence>MTLSASLRSGFSSIFNRGSSQHSVQPLPASSLEGTTDVGPGDTSSICSSSNNFSTTTLRGDDEDDALLEERLTTKGSASVGGGHYEDHSPGSNPPDPMKLELERLKDQEQKARHAKTEFRKDDGKKFSRINLRKVVTGKVKRVFRSTEHVLDKRLAKMTDSEFAELLDSLPYG</sequence>
<accession>A0ACC2WV26</accession>
<keyword evidence="2" id="KW-1185">Reference proteome</keyword>
<gene>
    <name evidence="1" type="ORF">QFC24_006997</name>
</gene>
<dbReference type="Proteomes" id="UP001234202">
    <property type="component" value="Unassembled WGS sequence"/>
</dbReference>
<reference evidence="1" key="1">
    <citation type="submission" date="2023-04" db="EMBL/GenBank/DDBJ databases">
        <title>Draft Genome sequencing of Naganishia species isolated from polar environments using Oxford Nanopore Technology.</title>
        <authorList>
            <person name="Leo P."/>
            <person name="Venkateswaran K."/>
        </authorList>
    </citation>
    <scope>NUCLEOTIDE SEQUENCE</scope>
    <source>
        <strain evidence="1">DBVPG 5303</strain>
    </source>
</reference>
<name>A0ACC2WV26_9TREE</name>